<sequence>MGRTAEAAAVLGHTQAGTEYGDGVKAYAVARHGPDGARFLDPYFQRHLQNLEGKSVIDVGTGHAPWGIFAAQHGAKEVHGVDIQMGMANGAVQAVKKEGLANKVKIYRADGASLPYPSGQFDVALSINVGCNLPLTSSVGADGTSRQVGFLPHFTEIARVLKDGGRAIVTAPASFGEVFTTGTRGKRNVLRDIKAALEKIGDSTDPEVIKSNLNTLTDVHRATFARRKRKLVLIKDESQLISGENIWRKLPGLTVPNRYHSEDEYKKAFKKAGLRVRTVQRRTFKTSGKRGAHNRGLPNEKRLGREYDNHHPFVVWVVEKSIPEGKGKKRNAIIVDKV</sequence>
<accession>A0A0G1U055</accession>
<organism evidence="3 4">
    <name type="scientific">Candidatus Gottesmanbacteria bacterium GW2011_GWA2_47_9</name>
    <dbReference type="NCBI Taxonomy" id="1618445"/>
    <lineage>
        <taxon>Bacteria</taxon>
        <taxon>Candidatus Gottesmaniibacteriota</taxon>
    </lineage>
</organism>
<dbReference type="PANTHER" id="PTHR43591">
    <property type="entry name" value="METHYLTRANSFERASE"/>
    <property type="match status" value="1"/>
</dbReference>
<dbReference type="Gene3D" id="3.40.50.150">
    <property type="entry name" value="Vaccinia Virus protein VP39"/>
    <property type="match status" value="1"/>
</dbReference>
<dbReference type="SUPFAM" id="SSF53335">
    <property type="entry name" value="S-adenosyl-L-methionine-dependent methyltransferases"/>
    <property type="match status" value="1"/>
</dbReference>
<proteinExistence type="predicted"/>
<dbReference type="GO" id="GO:0008168">
    <property type="term" value="F:methyltransferase activity"/>
    <property type="evidence" value="ECO:0007669"/>
    <property type="project" value="UniProtKB-KW"/>
</dbReference>
<dbReference type="InterPro" id="IPR041698">
    <property type="entry name" value="Methyltransf_25"/>
</dbReference>
<keyword evidence="3" id="KW-0489">Methyltransferase</keyword>
<feature type="region of interest" description="Disordered" evidence="1">
    <location>
        <begin position="285"/>
        <end position="304"/>
    </location>
</feature>
<comment type="caution">
    <text evidence="3">The sequence shown here is derived from an EMBL/GenBank/DDBJ whole genome shotgun (WGS) entry which is preliminary data.</text>
</comment>
<gene>
    <name evidence="3" type="ORF">UY16_C0027G0021</name>
</gene>
<evidence type="ECO:0000313" key="4">
    <source>
        <dbReference type="Proteomes" id="UP000034739"/>
    </source>
</evidence>
<dbReference type="Pfam" id="PF13649">
    <property type="entry name" value="Methyltransf_25"/>
    <property type="match status" value="1"/>
</dbReference>
<dbReference type="AlphaFoldDB" id="A0A0G1U055"/>
<evidence type="ECO:0000256" key="1">
    <source>
        <dbReference type="SAM" id="MobiDB-lite"/>
    </source>
</evidence>
<dbReference type="EMBL" id="LCOY01000027">
    <property type="protein sequence ID" value="KKU87461.1"/>
    <property type="molecule type" value="Genomic_DNA"/>
</dbReference>
<keyword evidence="3" id="KW-0808">Transferase</keyword>
<evidence type="ECO:0000259" key="2">
    <source>
        <dbReference type="Pfam" id="PF13649"/>
    </source>
</evidence>
<evidence type="ECO:0000313" key="3">
    <source>
        <dbReference type="EMBL" id="KKU87461.1"/>
    </source>
</evidence>
<dbReference type="Proteomes" id="UP000034739">
    <property type="component" value="Unassembled WGS sequence"/>
</dbReference>
<feature type="domain" description="Methyltransferase" evidence="2">
    <location>
        <begin position="56"/>
        <end position="129"/>
    </location>
</feature>
<dbReference type="CDD" id="cd02440">
    <property type="entry name" value="AdoMet_MTases"/>
    <property type="match status" value="1"/>
</dbReference>
<dbReference type="InterPro" id="IPR029063">
    <property type="entry name" value="SAM-dependent_MTases_sf"/>
</dbReference>
<reference evidence="3 4" key="1">
    <citation type="journal article" date="2015" name="Nature">
        <title>rRNA introns, odd ribosomes, and small enigmatic genomes across a large radiation of phyla.</title>
        <authorList>
            <person name="Brown C.T."/>
            <person name="Hug L.A."/>
            <person name="Thomas B.C."/>
            <person name="Sharon I."/>
            <person name="Castelle C.J."/>
            <person name="Singh A."/>
            <person name="Wilkins M.J."/>
            <person name="Williams K.H."/>
            <person name="Banfield J.F."/>
        </authorList>
    </citation>
    <scope>NUCLEOTIDE SEQUENCE [LARGE SCALE GENOMIC DNA]</scope>
</reference>
<name>A0A0G1U055_9BACT</name>
<protein>
    <submittedName>
        <fullName evidence="3">C5-O-methyltransferase</fullName>
    </submittedName>
</protein>
<dbReference type="GO" id="GO:0032259">
    <property type="term" value="P:methylation"/>
    <property type="evidence" value="ECO:0007669"/>
    <property type="project" value="UniProtKB-KW"/>
</dbReference>